<gene>
    <name evidence="1" type="ORF">UM93_15545</name>
</gene>
<reference evidence="1 2" key="1">
    <citation type="journal article" date="2015" name="Genome Announc.">
        <title>Complete Genome Sequencing of Protease-Producing Novel Arthrobacter sp. Strain IHBB 11108 Using PacBio Single-Molecule Real-Time Sequencing Technology.</title>
        <authorList>
            <person name="Kiran S."/>
            <person name="Swarnkar M.K."/>
            <person name="Pal M."/>
            <person name="Thakur R."/>
            <person name="Tewari R."/>
            <person name="Singh A.K."/>
            <person name="Gulati A."/>
        </authorList>
    </citation>
    <scope>NUCLEOTIDE SEQUENCE [LARGE SCALE GENOMIC DNA]</scope>
    <source>
        <strain evidence="1 2">IHBB 11108</strain>
    </source>
</reference>
<proteinExistence type="predicted"/>
<dbReference type="AlphaFoldDB" id="A0A0D4C488"/>
<dbReference type="InterPro" id="IPR022074">
    <property type="entry name" value="DUF3626"/>
</dbReference>
<dbReference type="KEGG" id="ari:UM93_15545"/>
<dbReference type="STRING" id="1618207.UM93_15545"/>
<evidence type="ECO:0000313" key="1">
    <source>
        <dbReference type="EMBL" id="AJT43196.1"/>
    </source>
</evidence>
<dbReference type="PATRIC" id="fig|1618207.4.peg.3164"/>
<keyword evidence="2" id="KW-1185">Reference proteome</keyword>
<organism evidence="1 2">
    <name type="scientific">Psychromicrobium lacuslunae</name>
    <dbReference type="NCBI Taxonomy" id="1618207"/>
    <lineage>
        <taxon>Bacteria</taxon>
        <taxon>Bacillati</taxon>
        <taxon>Actinomycetota</taxon>
        <taxon>Actinomycetes</taxon>
        <taxon>Micrococcales</taxon>
        <taxon>Micrococcaceae</taxon>
        <taxon>Psychromicrobium</taxon>
    </lineage>
</organism>
<dbReference type="HOGENOM" id="CLU_062259_0_0_11"/>
<dbReference type="Pfam" id="PF12294">
    <property type="entry name" value="DUF3626"/>
    <property type="match status" value="2"/>
</dbReference>
<evidence type="ECO:0008006" key="3">
    <source>
        <dbReference type="Google" id="ProtNLM"/>
    </source>
</evidence>
<name>A0A0D4C488_9MICC</name>
<protein>
    <recommendedName>
        <fullName evidence="3">DUF3626 domain-containing protein</fullName>
    </recommendedName>
</protein>
<dbReference type="EMBL" id="CP011005">
    <property type="protein sequence ID" value="AJT43196.1"/>
    <property type="molecule type" value="Genomic_DNA"/>
</dbReference>
<dbReference type="Proteomes" id="UP000061839">
    <property type="component" value="Chromosome"/>
</dbReference>
<evidence type="ECO:0000313" key="2">
    <source>
        <dbReference type="Proteomes" id="UP000061839"/>
    </source>
</evidence>
<accession>A0A0D4C488</accession>
<sequence length="250" mass="27699">MTVHFHPDRAINGKSLLDHLASDGVYRSQFETGTSNGGLTAYPGGDRWRWEHRIFGGHYDISPADQRPKYGSLNYRRHAAGGSVRFGSAHLKLAPSVLERTTFCYPDSVTEPTDFGTAAHLPLVQLALEDTLDVIDDHIEAHIHGPMRLDQDVSELVLDPSFRDTPVAEAAAKLPFPFSWHHGFKLHVDQLRGHEAFRGANVVELGVAIAQDGWLTPKIVGEAVNGGHHDPDLLKKVWHCLARFGHDWAS</sequence>